<dbReference type="EMBL" id="HBUF01286483">
    <property type="protein sequence ID" value="CAG6688373.1"/>
    <property type="molecule type" value="Transcribed_RNA"/>
</dbReference>
<protein>
    <recommendedName>
        <fullName evidence="9 13">Ubiquitin carboxyl-terminal hydrolase</fullName>
        <ecNumber evidence="9 13">3.4.19.12</ecNumber>
    </recommendedName>
</protein>
<evidence type="ECO:0000256" key="6">
    <source>
        <dbReference type="ARBA" id="ARBA00022807"/>
    </source>
</evidence>
<dbReference type="EMBL" id="HBUF01352342">
    <property type="protein sequence ID" value="CAG6714861.1"/>
    <property type="molecule type" value="Transcribed_RNA"/>
</dbReference>
<dbReference type="GO" id="GO:0004843">
    <property type="term" value="F:cysteine-type deubiquitinase activity"/>
    <property type="evidence" value="ECO:0007669"/>
    <property type="project" value="UniProtKB-UniRule"/>
</dbReference>
<evidence type="ECO:0000256" key="5">
    <source>
        <dbReference type="ARBA" id="ARBA00022801"/>
    </source>
</evidence>
<dbReference type="CDD" id="cd09617">
    <property type="entry name" value="Peptidase_C12_UCH37_BAP1"/>
    <property type="match status" value="1"/>
</dbReference>
<dbReference type="GO" id="GO:0016579">
    <property type="term" value="P:protein deubiquitination"/>
    <property type="evidence" value="ECO:0007669"/>
    <property type="project" value="InterPro"/>
</dbReference>
<dbReference type="EMBL" id="HBUF01286482">
    <property type="protein sequence ID" value="CAG6688372.1"/>
    <property type="molecule type" value="Transcribed_RNA"/>
</dbReference>
<reference evidence="16" key="1">
    <citation type="submission" date="2021-05" db="EMBL/GenBank/DDBJ databases">
        <authorList>
            <person name="Alioto T."/>
            <person name="Alioto T."/>
            <person name="Gomez Garrido J."/>
        </authorList>
    </citation>
    <scope>NUCLEOTIDE SEQUENCE</scope>
</reference>
<evidence type="ECO:0000256" key="13">
    <source>
        <dbReference type="RuleBase" id="RU361215"/>
    </source>
</evidence>
<dbReference type="PROSITE" id="PS52049">
    <property type="entry name" value="ULD"/>
    <property type="match status" value="1"/>
</dbReference>
<dbReference type="EMBL" id="HBUF01096745">
    <property type="protein sequence ID" value="CAG6637034.1"/>
    <property type="molecule type" value="Transcribed_RNA"/>
</dbReference>
<keyword evidence="3 9" id="KW-0645">Protease</keyword>
<dbReference type="EMBL" id="HBUF01352343">
    <property type="protein sequence ID" value="CAG6714864.1"/>
    <property type="molecule type" value="Transcribed_RNA"/>
</dbReference>
<keyword evidence="4 9" id="KW-0833">Ubl conjugation pathway</keyword>
<dbReference type="EMBL" id="HBUF01598801">
    <property type="protein sequence ID" value="CAG6775533.1"/>
    <property type="molecule type" value="Transcribed_RNA"/>
</dbReference>
<organism evidence="16">
    <name type="scientific">Cacopsylla melanoneura</name>
    <dbReference type="NCBI Taxonomy" id="428564"/>
    <lineage>
        <taxon>Eukaryota</taxon>
        <taxon>Metazoa</taxon>
        <taxon>Ecdysozoa</taxon>
        <taxon>Arthropoda</taxon>
        <taxon>Hexapoda</taxon>
        <taxon>Insecta</taxon>
        <taxon>Pterygota</taxon>
        <taxon>Neoptera</taxon>
        <taxon>Paraneoptera</taxon>
        <taxon>Hemiptera</taxon>
        <taxon>Sternorrhyncha</taxon>
        <taxon>Psylloidea</taxon>
        <taxon>Psyllidae</taxon>
        <taxon>Psyllinae</taxon>
        <taxon>Cacopsylla</taxon>
    </lineage>
</organism>
<evidence type="ECO:0000256" key="8">
    <source>
        <dbReference type="ARBA" id="ARBA00049710"/>
    </source>
</evidence>
<dbReference type="EMBL" id="HBUF01352344">
    <property type="protein sequence ID" value="CAG6714867.1"/>
    <property type="molecule type" value="Transcribed_RNA"/>
</dbReference>
<evidence type="ECO:0000259" key="15">
    <source>
        <dbReference type="PROSITE" id="PS52048"/>
    </source>
</evidence>
<name>A0A8D8QTI6_9HEMI</name>
<dbReference type="Gene3D" id="3.40.532.10">
    <property type="entry name" value="Peptidase C12, ubiquitin carboxyl-terminal hydrolase"/>
    <property type="match status" value="1"/>
</dbReference>
<feature type="coiled-coil region" evidence="14">
    <location>
        <begin position="250"/>
        <end position="277"/>
    </location>
</feature>
<dbReference type="InterPro" id="IPR041507">
    <property type="entry name" value="UCH_C"/>
</dbReference>
<dbReference type="InterPro" id="IPR017390">
    <property type="entry name" value="Ubiquitinyl_hydrolase_UCH37"/>
</dbReference>
<evidence type="ECO:0000256" key="1">
    <source>
        <dbReference type="ARBA" id="ARBA00000707"/>
    </source>
</evidence>
<dbReference type="SUPFAM" id="SSF54001">
    <property type="entry name" value="Cysteine proteinases"/>
    <property type="match status" value="1"/>
</dbReference>
<evidence type="ECO:0000256" key="14">
    <source>
        <dbReference type="SAM" id="Coils"/>
    </source>
</evidence>
<dbReference type="EMBL" id="HBUF01352341">
    <property type="protein sequence ID" value="CAG6714859.1"/>
    <property type="molecule type" value="Transcribed_RNA"/>
</dbReference>
<comment type="function">
    <text evidence="7">Catalytic component of the polycomb repressive deubiquitinase (PR-DUB) complex, a complex that specifically mediates deubiquitination of histone H2A monoubiquitinated at 'Lys-119' (H2AK118ub1). Mediates bisymmetric organization of the PR-DUB complex and is involved in association with nucleosomes to mediate deubiquitination. Does not deubiquitinate monoubiquitinated histone H2B. Required to maintain the transcriptionally repressive state of homeotic genes throughout development. The PR-DUB complex has weak or no activity toward 'Lys-48'- and 'Lys-63'-linked polyubiquitin chains. Polycomb group (PcG) protein.</text>
</comment>
<proteinExistence type="inferred from homology"/>
<feature type="domain" description="UCH catalytic" evidence="15">
    <location>
        <begin position="6"/>
        <end position="225"/>
    </location>
</feature>
<accession>A0A8D8QTI6</accession>
<dbReference type="Gene3D" id="1.20.58.860">
    <property type="match status" value="1"/>
</dbReference>
<keyword evidence="5 9" id="KW-0378">Hydrolase</keyword>
<keyword evidence="14" id="KW-0175">Coiled coil</keyword>
<feature type="active site" description="Proton donor" evidence="10 12">
    <location>
        <position position="163"/>
    </location>
</feature>
<dbReference type="PIRSF" id="PIRSF038120">
    <property type="entry name" value="Ubiquitinyl_hydrolase_UCH37"/>
    <property type="match status" value="1"/>
</dbReference>
<dbReference type="EMBL" id="HBUF01598800">
    <property type="protein sequence ID" value="CAG6775532.1"/>
    <property type="molecule type" value="Transcribed_RNA"/>
</dbReference>
<dbReference type="AlphaFoldDB" id="A0A8D8QTI6"/>
<dbReference type="GO" id="GO:0005737">
    <property type="term" value="C:cytoplasm"/>
    <property type="evidence" value="ECO:0007669"/>
    <property type="project" value="TreeGrafter"/>
</dbReference>
<dbReference type="Pfam" id="PF18031">
    <property type="entry name" value="UCH_C"/>
    <property type="match status" value="1"/>
</dbReference>
<evidence type="ECO:0000256" key="7">
    <source>
        <dbReference type="ARBA" id="ARBA00046227"/>
    </source>
</evidence>
<dbReference type="PANTHER" id="PTHR10589:SF16">
    <property type="entry name" value="UBIQUITIN CARBOXYL-TERMINAL HYDROLASE ISOZYME L5"/>
    <property type="match status" value="1"/>
</dbReference>
<dbReference type="PROSITE" id="PS52048">
    <property type="entry name" value="UCH_DOMAIN"/>
    <property type="match status" value="1"/>
</dbReference>
<sequence length="323" mass="36428">MGDAGNWCLIESDPGVFTELIRGFGVKGLQVEELWSLEPENLKVLQPVHGLIFLFKLREDNEPAGSIVQDSRLETIFFAKQVVNNACATQAILSIILNTIHPEVSLGNTLTEFRDFVQSFDPTMKGFALSNSQPIRTVHNSFARQSLFEFDSKTPSKDDDLYHFVSYVPIDGRVYELDGLKAGPVDLGAIPPGKDWLDVAQPLITQRINKYSKEEIRFNLLAVTCDKKMKYEKELAAVKSKLKDADPATKAGLQNELVKLKLLIEEEDAKLENYRIENIRRKHNYLPLIMNLLKLLAKQGQLVPLYQKAVELSSSGKKEKLKP</sequence>
<dbReference type="PRINTS" id="PR00707">
    <property type="entry name" value="UBCTHYDRLASE"/>
</dbReference>
<evidence type="ECO:0000256" key="2">
    <source>
        <dbReference type="ARBA" id="ARBA00009326"/>
    </source>
</evidence>
<dbReference type="PANTHER" id="PTHR10589">
    <property type="entry name" value="UBIQUITIN CARBOXYL-TERMINAL HYDROLASE"/>
    <property type="match status" value="1"/>
</dbReference>
<dbReference type="EMBL" id="HBUF01598802">
    <property type="protein sequence ID" value="CAG6775535.1"/>
    <property type="molecule type" value="Transcribed_RNA"/>
</dbReference>
<dbReference type="GO" id="GO:0006511">
    <property type="term" value="P:ubiquitin-dependent protein catabolic process"/>
    <property type="evidence" value="ECO:0007669"/>
    <property type="project" value="UniProtKB-UniRule"/>
</dbReference>
<feature type="active site" description="Nucleophile" evidence="10 12">
    <location>
        <position position="87"/>
    </location>
</feature>
<evidence type="ECO:0000313" key="16">
    <source>
        <dbReference type="EMBL" id="CAG6637034.1"/>
    </source>
</evidence>
<dbReference type="InterPro" id="IPR038765">
    <property type="entry name" value="Papain-like_cys_pep_sf"/>
</dbReference>
<dbReference type="EMBL" id="HBUF01096744">
    <property type="protein sequence ID" value="CAG6637033.1"/>
    <property type="molecule type" value="Transcribed_RNA"/>
</dbReference>
<evidence type="ECO:0000256" key="10">
    <source>
        <dbReference type="PIRSR" id="PIRSR038120-1"/>
    </source>
</evidence>
<evidence type="ECO:0000256" key="4">
    <source>
        <dbReference type="ARBA" id="ARBA00022786"/>
    </source>
</evidence>
<comment type="similarity">
    <text evidence="2 9 12 13">Belongs to the peptidase C12 family.</text>
</comment>
<feature type="site" description="Important for enzyme activity" evidence="11 12">
    <location>
        <position position="178"/>
    </location>
</feature>
<dbReference type="EC" id="3.4.19.12" evidence="9 13"/>
<comment type="catalytic activity">
    <reaction evidence="1 9 12 13">
        <text>Thiol-dependent hydrolysis of ester, thioester, amide, peptide and isopeptide bonds formed by the C-terminal Gly of ubiquitin (a 76-residue protein attached to proteins as an intracellular targeting signal).</text>
        <dbReference type="EC" id="3.4.19.12"/>
    </reaction>
</comment>
<dbReference type="Pfam" id="PF01088">
    <property type="entry name" value="Peptidase_C12"/>
    <property type="match status" value="1"/>
</dbReference>
<feature type="site" description="Transition state stabilizer" evidence="12">
    <location>
        <position position="81"/>
    </location>
</feature>
<dbReference type="FunFam" id="3.40.532.10:FF:000009">
    <property type="entry name" value="Ubiquitin carboxyl-terminal hydrolase"/>
    <property type="match status" value="1"/>
</dbReference>
<comment type="subunit">
    <text evidence="8">Catalytic component of the polycomb repressive deubiquitinase (PR-DUB) complex, at least composed of caly/calypso, Asx and sba (MBD5/6 homolog). The PR-DUB complex associates with nucleosomes to mediate deubiquitination of histone H2AK118ub1 substrates; the association requires the positively charged C-terminal tail of caly, probably due to direct binding of DNA. Interacts (via ULD domain) with Asx (via DEUBAD domain); the interaction produces a stable heterodimer with a composite binding site for ubiquitin. Homodimerizes (via coiled-coil hinge-region between the UCH and ULD domains) to mediate assembly of 2 copies of the caly-Asx heterodimer into a bisymmetric tetramer; dimerization enhances PR-DUB association with nucleosomes.</text>
</comment>
<keyword evidence="6 9" id="KW-0788">Thiol protease</keyword>
<dbReference type="EMBL" id="HBUF01352340">
    <property type="protein sequence ID" value="CAG6714856.1"/>
    <property type="molecule type" value="Transcribed_RNA"/>
</dbReference>
<dbReference type="InterPro" id="IPR036959">
    <property type="entry name" value="Peptidase_C12_UCH_sf"/>
</dbReference>
<evidence type="ECO:0000256" key="11">
    <source>
        <dbReference type="PIRSR" id="PIRSR038120-2"/>
    </source>
</evidence>
<dbReference type="InterPro" id="IPR001578">
    <property type="entry name" value="Peptidase_C12_UCH"/>
</dbReference>
<evidence type="ECO:0000256" key="12">
    <source>
        <dbReference type="PROSITE-ProRule" id="PRU01393"/>
    </source>
</evidence>
<evidence type="ECO:0000256" key="3">
    <source>
        <dbReference type="ARBA" id="ARBA00022670"/>
    </source>
</evidence>
<evidence type="ECO:0000256" key="9">
    <source>
        <dbReference type="PIRNR" id="PIRNR038120"/>
    </source>
</evidence>